<accession>A0AAV2QJA3</accession>
<evidence type="ECO:0000313" key="9">
    <source>
        <dbReference type="EMBL" id="CAL4085814.1"/>
    </source>
</evidence>
<dbReference type="Gene3D" id="2.40.50.140">
    <property type="entry name" value="Nucleic acid-binding proteins"/>
    <property type="match status" value="1"/>
</dbReference>
<evidence type="ECO:0000313" key="10">
    <source>
        <dbReference type="Proteomes" id="UP001497623"/>
    </source>
</evidence>
<feature type="domain" description="Aminoacyl-transfer RNA synthetases class-II family profile" evidence="8">
    <location>
        <begin position="151"/>
        <end position="468"/>
    </location>
</feature>
<dbReference type="GO" id="GO:0005739">
    <property type="term" value="C:mitochondrion"/>
    <property type="evidence" value="ECO:0007669"/>
    <property type="project" value="TreeGrafter"/>
</dbReference>
<dbReference type="InterPro" id="IPR045864">
    <property type="entry name" value="aa-tRNA-synth_II/BPL/LPL"/>
</dbReference>
<dbReference type="CDD" id="cd04318">
    <property type="entry name" value="EcAsnRS_like_N"/>
    <property type="match status" value="1"/>
</dbReference>
<proteinExistence type="inferred from homology"/>
<dbReference type="PANTHER" id="PTHR22594">
    <property type="entry name" value="ASPARTYL/LYSYL-TRNA SYNTHETASE"/>
    <property type="match status" value="1"/>
</dbReference>
<keyword evidence="6" id="KW-0648">Protein biosynthesis</keyword>
<dbReference type="EC" id="6.1.1.22" evidence="2"/>
<protein>
    <recommendedName>
        <fullName evidence="2">asparagine--tRNA ligase</fullName>
        <ecNumber evidence="2">6.1.1.22</ecNumber>
    </recommendedName>
</protein>
<reference evidence="9 10" key="1">
    <citation type="submission" date="2024-05" db="EMBL/GenBank/DDBJ databases">
        <authorList>
            <person name="Wallberg A."/>
        </authorList>
    </citation>
    <scope>NUCLEOTIDE SEQUENCE [LARGE SCALE GENOMIC DNA]</scope>
</reference>
<dbReference type="PANTHER" id="PTHR22594:SF34">
    <property type="entry name" value="ASPARAGINE--TRNA LIGASE, MITOCHONDRIAL-RELATED"/>
    <property type="match status" value="1"/>
</dbReference>
<gene>
    <name evidence="9" type="ORF">MNOR_LOCUS12818</name>
</gene>
<dbReference type="PROSITE" id="PS50862">
    <property type="entry name" value="AA_TRNA_LIGASE_II"/>
    <property type="match status" value="1"/>
</dbReference>
<dbReference type="Pfam" id="PF01336">
    <property type="entry name" value="tRNA_anti-codon"/>
    <property type="match status" value="1"/>
</dbReference>
<dbReference type="NCBIfam" id="NF003037">
    <property type="entry name" value="PRK03932.1"/>
    <property type="match status" value="1"/>
</dbReference>
<dbReference type="GO" id="GO:0004816">
    <property type="term" value="F:asparagine-tRNA ligase activity"/>
    <property type="evidence" value="ECO:0007669"/>
    <property type="project" value="UniProtKB-EC"/>
</dbReference>
<evidence type="ECO:0000256" key="2">
    <source>
        <dbReference type="ARBA" id="ARBA00012816"/>
    </source>
</evidence>
<evidence type="ECO:0000256" key="1">
    <source>
        <dbReference type="ARBA" id="ARBA00008226"/>
    </source>
</evidence>
<dbReference type="SUPFAM" id="SSF55681">
    <property type="entry name" value="Class II aaRS and biotin synthetases"/>
    <property type="match status" value="1"/>
</dbReference>
<dbReference type="PRINTS" id="PR01042">
    <property type="entry name" value="TRNASYNTHASP"/>
</dbReference>
<dbReference type="GO" id="GO:0005524">
    <property type="term" value="F:ATP binding"/>
    <property type="evidence" value="ECO:0007669"/>
    <property type="project" value="UniProtKB-KW"/>
</dbReference>
<dbReference type="NCBIfam" id="TIGR00457">
    <property type="entry name" value="asnS"/>
    <property type="match status" value="1"/>
</dbReference>
<dbReference type="InterPro" id="IPR012340">
    <property type="entry name" value="NA-bd_OB-fold"/>
</dbReference>
<dbReference type="EMBL" id="CAXKWB010007152">
    <property type="protein sequence ID" value="CAL4085814.1"/>
    <property type="molecule type" value="Genomic_DNA"/>
</dbReference>
<keyword evidence="3" id="KW-0436">Ligase</keyword>
<dbReference type="InterPro" id="IPR006195">
    <property type="entry name" value="aa-tRNA-synth_II"/>
</dbReference>
<evidence type="ECO:0000259" key="8">
    <source>
        <dbReference type="PROSITE" id="PS50862"/>
    </source>
</evidence>
<dbReference type="InterPro" id="IPR004365">
    <property type="entry name" value="NA-bd_OB_tRNA"/>
</dbReference>
<dbReference type="GO" id="GO:0003676">
    <property type="term" value="F:nucleic acid binding"/>
    <property type="evidence" value="ECO:0007669"/>
    <property type="project" value="InterPro"/>
</dbReference>
<sequence length="478" mass="54475">MWTGRNHNIFNFASRLRTTIRQSSRISGILQSKTLDDNIQIQGWVKAIRKQKEITFIDVGDGSSHQNLQVIVPTSKLPNGLGFHSCVSAAGILKSSDHPNQEVELIAQQVKLHGATNQTEYPFKARKKHTLDYIRQHVHYRSRTNTFSSLLRVRSQAKYHIQDYFNQEGFHIVDTPILTSNDCEGGSEVFVVQPGPEKSKSSFQSEDKSYFNKPVYLTVSGQLHLEAMASGLSKVYNFNPAFRAENSQSRRHLCEFWMVEAEESFLQGLEGLQALMNRIEDLLKHTMRKIVELQPEDIFFHWKQNPETENLVKLALEQKFLRINYQEAMNILLANNSSFKTKADYGKDLGKEHELFLTQSLGNIPIFVTDWPKDTKAFYMATREDQPNTALGVDLLLPGVGEVAGGGLREYRTAVLEKKLIMLDLQNSLDWYLDLRRNGCAPSGGFGLGFERFLQFLLGTPNIKDTIPFPRWAKHCSC</sequence>
<organism evidence="9 10">
    <name type="scientific">Meganyctiphanes norvegica</name>
    <name type="common">Northern krill</name>
    <name type="synonym">Thysanopoda norvegica</name>
    <dbReference type="NCBI Taxonomy" id="48144"/>
    <lineage>
        <taxon>Eukaryota</taxon>
        <taxon>Metazoa</taxon>
        <taxon>Ecdysozoa</taxon>
        <taxon>Arthropoda</taxon>
        <taxon>Crustacea</taxon>
        <taxon>Multicrustacea</taxon>
        <taxon>Malacostraca</taxon>
        <taxon>Eumalacostraca</taxon>
        <taxon>Eucarida</taxon>
        <taxon>Euphausiacea</taxon>
        <taxon>Euphausiidae</taxon>
        <taxon>Meganyctiphanes</taxon>
    </lineage>
</organism>
<keyword evidence="10" id="KW-1185">Reference proteome</keyword>
<dbReference type="Proteomes" id="UP001497623">
    <property type="component" value="Unassembled WGS sequence"/>
</dbReference>
<dbReference type="SUPFAM" id="SSF50249">
    <property type="entry name" value="Nucleic acid-binding proteins"/>
    <property type="match status" value="1"/>
</dbReference>
<keyword evidence="5" id="KW-0067">ATP-binding</keyword>
<comment type="caution">
    <text evidence="9">The sequence shown here is derived from an EMBL/GenBank/DDBJ whole genome shotgun (WGS) entry which is preliminary data.</text>
</comment>
<keyword evidence="7" id="KW-0030">Aminoacyl-tRNA synthetase</keyword>
<comment type="similarity">
    <text evidence="1">Belongs to the class-II aminoacyl-tRNA synthetase family.</text>
</comment>
<evidence type="ECO:0000256" key="4">
    <source>
        <dbReference type="ARBA" id="ARBA00022741"/>
    </source>
</evidence>
<evidence type="ECO:0000256" key="6">
    <source>
        <dbReference type="ARBA" id="ARBA00022917"/>
    </source>
</evidence>
<dbReference type="Pfam" id="PF00152">
    <property type="entry name" value="tRNA-synt_2"/>
    <property type="match status" value="1"/>
</dbReference>
<dbReference type="Gene3D" id="3.30.930.10">
    <property type="entry name" value="Bira Bifunctional Protein, Domain 2"/>
    <property type="match status" value="1"/>
</dbReference>
<dbReference type="InterPro" id="IPR002312">
    <property type="entry name" value="Asp/Asn-tRNA-synth_IIb"/>
</dbReference>
<evidence type="ECO:0000256" key="7">
    <source>
        <dbReference type="ARBA" id="ARBA00023146"/>
    </source>
</evidence>
<evidence type="ECO:0000256" key="3">
    <source>
        <dbReference type="ARBA" id="ARBA00022598"/>
    </source>
</evidence>
<dbReference type="InterPro" id="IPR004364">
    <property type="entry name" value="Aa-tRNA-synt_II"/>
</dbReference>
<dbReference type="CDD" id="cd00776">
    <property type="entry name" value="AsxRS_core"/>
    <property type="match status" value="1"/>
</dbReference>
<evidence type="ECO:0000256" key="5">
    <source>
        <dbReference type="ARBA" id="ARBA00022840"/>
    </source>
</evidence>
<keyword evidence="4" id="KW-0547">Nucleotide-binding</keyword>
<dbReference type="GO" id="GO:0006421">
    <property type="term" value="P:asparaginyl-tRNA aminoacylation"/>
    <property type="evidence" value="ECO:0007669"/>
    <property type="project" value="InterPro"/>
</dbReference>
<name>A0AAV2QJA3_MEGNR</name>
<dbReference type="AlphaFoldDB" id="A0AAV2QJA3"/>
<dbReference type="InterPro" id="IPR004522">
    <property type="entry name" value="Asn-tRNA-ligase"/>
</dbReference>